<keyword evidence="1" id="KW-0472">Membrane</keyword>
<proteinExistence type="predicted"/>
<name>A0A255YGA7_9SPHN</name>
<evidence type="ECO:0000313" key="3">
    <source>
        <dbReference type="Proteomes" id="UP000216991"/>
    </source>
</evidence>
<keyword evidence="1" id="KW-1133">Transmembrane helix</keyword>
<organism evidence="2 3">
    <name type="scientific">Sandarakinorhabdus cyanobacteriorum</name>
    <dbReference type="NCBI Taxonomy" id="1981098"/>
    <lineage>
        <taxon>Bacteria</taxon>
        <taxon>Pseudomonadati</taxon>
        <taxon>Pseudomonadota</taxon>
        <taxon>Alphaproteobacteria</taxon>
        <taxon>Sphingomonadales</taxon>
        <taxon>Sphingosinicellaceae</taxon>
        <taxon>Sandarakinorhabdus</taxon>
    </lineage>
</organism>
<protein>
    <submittedName>
        <fullName evidence="2">Uncharacterized protein</fullName>
    </submittedName>
</protein>
<feature type="transmembrane region" description="Helical" evidence="1">
    <location>
        <begin position="42"/>
        <end position="59"/>
    </location>
</feature>
<reference evidence="2 3" key="1">
    <citation type="submission" date="2017-07" db="EMBL/GenBank/DDBJ databases">
        <title>Sandarakinorhabdus cyanobacteriorum sp. nov., a novel bacterium isolated from cyanobacterial aggregates in a eutrophic lake.</title>
        <authorList>
            <person name="Cai H."/>
        </authorList>
    </citation>
    <scope>NUCLEOTIDE SEQUENCE [LARGE SCALE GENOMIC DNA]</scope>
    <source>
        <strain evidence="2 3">TH057</strain>
    </source>
</reference>
<gene>
    <name evidence="2" type="ORF">CHU93_09645</name>
</gene>
<dbReference type="EMBL" id="NOXT01000111">
    <property type="protein sequence ID" value="OYQ28218.1"/>
    <property type="molecule type" value="Genomic_DNA"/>
</dbReference>
<evidence type="ECO:0000256" key="1">
    <source>
        <dbReference type="SAM" id="Phobius"/>
    </source>
</evidence>
<keyword evidence="1" id="KW-0812">Transmembrane</keyword>
<accession>A0A255YGA7</accession>
<dbReference type="Proteomes" id="UP000216991">
    <property type="component" value="Unassembled WGS sequence"/>
</dbReference>
<feature type="transmembrane region" description="Helical" evidence="1">
    <location>
        <begin position="18"/>
        <end position="36"/>
    </location>
</feature>
<keyword evidence="3" id="KW-1185">Reference proteome</keyword>
<comment type="caution">
    <text evidence="2">The sequence shown here is derived from an EMBL/GenBank/DDBJ whole genome shotgun (WGS) entry which is preliminary data.</text>
</comment>
<evidence type="ECO:0000313" key="2">
    <source>
        <dbReference type="EMBL" id="OYQ28218.1"/>
    </source>
</evidence>
<dbReference type="AlphaFoldDB" id="A0A255YGA7"/>
<sequence>MSVTGNDTLGYDKFGSDFRWAAGIALVGLLAAAIAWKVRVVGWIGIAMGLGFALLIASMRDQYRNGPGPDQVTVTLPAHE</sequence>